<keyword evidence="4" id="KW-1185">Reference proteome</keyword>
<dbReference type="PANTHER" id="PTHR38111">
    <property type="entry name" value="ZN(2)-C6 FUNGAL-TYPE DOMAIN-CONTAINING PROTEIN-RELATED"/>
    <property type="match status" value="1"/>
</dbReference>
<evidence type="ECO:0000313" key="3">
    <source>
        <dbReference type="EMBL" id="KAI1853936.1"/>
    </source>
</evidence>
<sequence>MEEGNSITRTKPRPRGRPPRALNRQDAAAVHSLRTKMQKLEDKVHTVNQMIQEELQAKRSIKQSPGSLEETPSMGVASKYLAMAEQYSEDGNDNIDPPDGRPLVTVDLSLQETTVPIHDALIGRFVDSYGSPGTTTSQPKYWIHDGRPWCLWRSGAEICAFSPLLHTAYLTIATAYSGLSLNDNRLTQAGARSYPVVLRQLQKALDDPERSKSDAVLITIGLCMTYETWGAIVSRKPSFLATPEWKTMPWSCGTTDKDLAQCLYDKMLEIPRLIWLFDQVTACCNLQEKGKLRKETSALAKDIALSLHQWKADWLDCVPQRRPYEKPLIHEDPTIPIFRYQDSSNTDTLIEPQALYYPNCAIFAAVCNYYAAILVVLDTVRLLNGQVRNQTQMTVAYEICRSMNYFLTQLPPSMLGRVAIPISAAYDTLPPGGVERKYLEDVYRSCVGGTWRSFKDFVQEFSVLEAS</sequence>
<comment type="caution">
    <text evidence="3">The sequence shown here is derived from an EMBL/GenBank/DDBJ whole genome shotgun (WGS) entry which is preliminary data.</text>
</comment>
<gene>
    <name evidence="3" type="ORF">JX265_012621</name>
</gene>
<dbReference type="InterPro" id="IPR053178">
    <property type="entry name" value="Osmoadaptation_assoc"/>
</dbReference>
<name>A0A9Q0AJL9_9PEZI</name>
<feature type="region of interest" description="Disordered" evidence="2">
    <location>
        <begin position="1"/>
        <end position="29"/>
    </location>
</feature>
<feature type="coiled-coil region" evidence="1">
    <location>
        <begin position="30"/>
        <end position="57"/>
    </location>
</feature>
<evidence type="ECO:0000313" key="4">
    <source>
        <dbReference type="Proteomes" id="UP000829685"/>
    </source>
</evidence>
<organism evidence="3 4">
    <name type="scientific">Neoarthrinium moseri</name>
    <dbReference type="NCBI Taxonomy" id="1658444"/>
    <lineage>
        <taxon>Eukaryota</taxon>
        <taxon>Fungi</taxon>
        <taxon>Dikarya</taxon>
        <taxon>Ascomycota</taxon>
        <taxon>Pezizomycotina</taxon>
        <taxon>Sordariomycetes</taxon>
        <taxon>Xylariomycetidae</taxon>
        <taxon>Amphisphaeriales</taxon>
        <taxon>Apiosporaceae</taxon>
        <taxon>Neoarthrinium</taxon>
    </lineage>
</organism>
<proteinExistence type="predicted"/>
<dbReference type="PANTHER" id="PTHR38111:SF2">
    <property type="entry name" value="FINGER DOMAIN PROTEIN, PUTATIVE (AFU_ORTHOLOGUE AFUA_1G01560)-RELATED"/>
    <property type="match status" value="1"/>
</dbReference>
<dbReference type="AlphaFoldDB" id="A0A9Q0AJL9"/>
<keyword evidence="1" id="KW-0175">Coiled coil</keyword>
<accession>A0A9Q0AJL9</accession>
<evidence type="ECO:0008006" key="5">
    <source>
        <dbReference type="Google" id="ProtNLM"/>
    </source>
</evidence>
<evidence type="ECO:0000256" key="1">
    <source>
        <dbReference type="SAM" id="Coils"/>
    </source>
</evidence>
<reference evidence="3" key="1">
    <citation type="submission" date="2021-03" db="EMBL/GenBank/DDBJ databases">
        <title>Revisited historic fungal species revealed as producer of novel bioactive compounds through whole genome sequencing and comparative genomics.</title>
        <authorList>
            <person name="Vignolle G.A."/>
            <person name="Hochenegger N."/>
            <person name="Mach R.L."/>
            <person name="Mach-Aigner A.R."/>
            <person name="Javad Rahimi M."/>
            <person name="Salim K.A."/>
            <person name="Chan C.M."/>
            <person name="Lim L.B.L."/>
            <person name="Cai F."/>
            <person name="Druzhinina I.S."/>
            <person name="U'Ren J.M."/>
            <person name="Derntl C."/>
        </authorList>
    </citation>
    <scope>NUCLEOTIDE SEQUENCE</scope>
    <source>
        <strain evidence="3">TUCIM 5799</strain>
    </source>
</reference>
<protein>
    <recommendedName>
        <fullName evidence="5">C6 finger domain protein</fullName>
    </recommendedName>
</protein>
<dbReference type="Proteomes" id="UP000829685">
    <property type="component" value="Unassembled WGS sequence"/>
</dbReference>
<evidence type="ECO:0000256" key="2">
    <source>
        <dbReference type="SAM" id="MobiDB-lite"/>
    </source>
</evidence>
<dbReference type="EMBL" id="JAFIMR010000055">
    <property type="protein sequence ID" value="KAI1853936.1"/>
    <property type="molecule type" value="Genomic_DNA"/>
</dbReference>